<dbReference type="Proteomes" id="UP000244052">
    <property type="component" value="Unassembled WGS sequence"/>
</dbReference>
<dbReference type="AlphaFoldDB" id="A0A2T5PGL8"/>
<protein>
    <submittedName>
        <fullName evidence="1">Uncharacterized protein</fullName>
    </submittedName>
</protein>
<dbReference type="EMBL" id="QASO01000129">
    <property type="protein sequence ID" value="PTU76865.1"/>
    <property type="molecule type" value="Genomic_DNA"/>
</dbReference>
<comment type="caution">
    <text evidence="1">The sequence shown here is derived from an EMBL/GenBank/DDBJ whole genome shotgun (WGS) entry which is preliminary data.</text>
</comment>
<dbReference type="Pfam" id="PF26207">
    <property type="entry name" value="Phage_phiTE_015"/>
    <property type="match status" value="1"/>
</dbReference>
<name>A0A2T5PGL8_ECTOL</name>
<sequence>MSEQSKDAERAAFEAWRLEKFCAGVERLKKCSNAPDVYYYSAEQEAWKVWKARASLPVGVPEGYMPIPTAEQLADALENVRCFHDMSAELIAPRLLANLLAAPTVKESLSVAPSLPAAGSAELIAEAERCLFVLREIGSMDADDITGDDVDLRFEDEEGRDTGCDVSIVDYAEKSADVIEKMIAALSAQQSAHVSVPRELLERICWSVISSSDLHTHNEAVRELRALLNGGEA</sequence>
<keyword evidence="2" id="KW-1185">Reference proteome</keyword>
<accession>A0A2T5PGL8</accession>
<evidence type="ECO:0000313" key="1">
    <source>
        <dbReference type="EMBL" id="PTU76865.1"/>
    </source>
</evidence>
<proteinExistence type="predicted"/>
<organism evidence="1 2">
    <name type="scientific">Ectopseudomonas oleovorans</name>
    <name type="common">Pseudomonas oleovorans</name>
    <dbReference type="NCBI Taxonomy" id="301"/>
    <lineage>
        <taxon>Bacteria</taxon>
        <taxon>Pseudomonadati</taxon>
        <taxon>Pseudomonadota</taxon>
        <taxon>Gammaproteobacteria</taxon>
        <taxon>Pseudomonadales</taxon>
        <taxon>Pseudomonadaceae</taxon>
        <taxon>Ectopseudomonas</taxon>
    </lineage>
</organism>
<gene>
    <name evidence="1" type="ORF">DBO86_22990</name>
</gene>
<dbReference type="InterPro" id="IPR058601">
    <property type="entry name" value="Phage_phiTE_015-like"/>
</dbReference>
<evidence type="ECO:0000313" key="2">
    <source>
        <dbReference type="Proteomes" id="UP000244052"/>
    </source>
</evidence>
<dbReference type="RefSeq" id="WP_108234955.1">
    <property type="nucleotide sequence ID" value="NZ_QASO01000129.1"/>
</dbReference>
<reference evidence="1 2" key="1">
    <citation type="submission" date="2018-04" db="EMBL/GenBank/DDBJ databases">
        <title>Pseudomonas sp. nov., isolated from mangrove soil.</title>
        <authorList>
            <person name="Chen C."/>
        </authorList>
    </citation>
    <scope>NUCLEOTIDE SEQUENCE [LARGE SCALE GENOMIC DNA]</scope>
    <source>
        <strain evidence="1 2">JCM 14246</strain>
    </source>
</reference>